<sequence>MRPASSRAPPEVLVMAWEGDYLLDYSCSGCLLDTIPGEMELRQTLGDIDENLKQNSVCIEKTVRELQSDLNRLCIGEKLQNTGDCLQWLSSYNISCVKPFTTPCDQLTNFLKAVLHFLKTEEGPEEMIMQLLLDLSAESGVVFPLNSCGASFHVPSTTSVHAIEFNDSLDALSVWDDVKLHLRRFLVDKLQNCQEMNNMLPNIKSKAQCLQRLLFLYPETEVLTKYQSIQCKSVQDLLQSNILTNTDEISFDKVAYGFENMIPVVCTMMRQDLYALRTLVEDTKVLKFINDAYLQNIAEELYIITEKLCAQQLRKNVQHLAKTNKNLNKQKGAAQFVVPQEQTKEVRNVCLMAHQLRCLSHLMKILIHFEKRMDELTSEVFLGSFSTQHGRNVRGVLKKTLPNNDVPSEMNRAHIHAEQLLLVTESVSLECDWRNAFKGLASSIADCVKMVIEDTCSGCLQRETNQYVSTKSLATCTHPVKTTWDLYMEEEQPKKVAKFCSDIMEELDMLLPLALAASESFLQGIRENFLDGCSKVAVDILTRLEERSKEVPSKVPAQNLYVILSTAIFIHNCLTMYENLLKESNIKPLFLLRIQQYQEFIRGIQFQVTNYCIRVCATSIFQDAQSHHWDDSKSFYEGERCSFSIQMWYYYCCALRYDLWSMLPSRLAQELLSEVLSESLAILACRYSQSCPTYNRTSQIRIDITAILVCTENLLWSVCRSAQELLQPSEDMSRWIFTIHNHCNTLLTALAVLTSPLDKLYDVFCNGFSEYNSALPLEPVNSGILDWLHWIQLSCFSNELRSPASSDKVAVEQHLMLLLSQPNCNWNLLLQIVMLKDCLVPRILLNSTSIDQENFADIATKAKNNDEQFKLIEAIVMVMTYSKSLPRCLSIVLEDYMDKYQMWNQLCYLSAANKSEVLRCLNLYISKASKTVLKQVISLVLMWQAVEYPATYHHKQMLPESLLSKIPKEWDYIPREFKRRESGKNLTEVVAQAVSVVIGNLPAAIASLPSTIKYLFNLAETKLQNNIPELRKSCLLCYVMTICQTLEDGNAIELLTSVTIDRWSKDKLGLLSECLQTIMGKQKESPKPIIQKVINCLEKQKPKWIDAQLQKATELCTEDTFLTDEDRFAQEKSSFAELTKQKISMILMDICHQPGGSEYLRQIYHIIQLNEDWLKEQIYSQHLSDEERVPQKPCQLTLHGFQQPLLFNPLHAFNHIGSSNFNQSAITEWNWDWSKVLHSNLGLSQFTFRALLANSESEETYSRLCKGNRMGFVANTFDSSDEYYIKFLKHKSQLFGTTDHIHTQWRN</sequence>
<dbReference type="Pfam" id="PF14906">
    <property type="entry name" value="DUF4495"/>
    <property type="match status" value="1"/>
</dbReference>
<dbReference type="EMBL" id="BFAA01002715">
    <property type="protein sequence ID" value="GCB64018.1"/>
    <property type="molecule type" value="Genomic_DNA"/>
</dbReference>
<dbReference type="PANTHER" id="PTHR33960:SF1">
    <property type="entry name" value="SIMILAR TO KIAA0825 PROTEIN"/>
    <property type="match status" value="1"/>
</dbReference>
<dbReference type="PANTHER" id="PTHR33960">
    <property type="entry name" value="SIMILAR TO KIAA0825 PROTEIN"/>
    <property type="match status" value="1"/>
</dbReference>
<proteinExistence type="predicted"/>
<gene>
    <name evidence="1" type="ORF">scyTo_0007473</name>
</gene>
<accession>A0A401NT01</accession>
<evidence type="ECO:0008006" key="3">
    <source>
        <dbReference type="Google" id="ProtNLM"/>
    </source>
</evidence>
<keyword evidence="2" id="KW-1185">Reference proteome</keyword>
<reference evidence="1 2" key="1">
    <citation type="journal article" date="2018" name="Nat. Ecol. Evol.">
        <title>Shark genomes provide insights into elasmobranch evolution and the origin of vertebrates.</title>
        <authorList>
            <person name="Hara Y"/>
            <person name="Yamaguchi K"/>
            <person name="Onimaru K"/>
            <person name="Kadota M"/>
            <person name="Koyanagi M"/>
            <person name="Keeley SD"/>
            <person name="Tatsumi K"/>
            <person name="Tanaka K"/>
            <person name="Motone F"/>
            <person name="Kageyama Y"/>
            <person name="Nozu R"/>
            <person name="Adachi N"/>
            <person name="Nishimura O"/>
            <person name="Nakagawa R"/>
            <person name="Tanegashima C"/>
            <person name="Kiyatake I"/>
            <person name="Matsumoto R"/>
            <person name="Murakumo K"/>
            <person name="Nishida K"/>
            <person name="Terakita A"/>
            <person name="Kuratani S"/>
            <person name="Sato K"/>
            <person name="Hyodo S Kuraku.S."/>
        </authorList>
    </citation>
    <scope>NUCLEOTIDE SEQUENCE [LARGE SCALE GENOMIC DNA]</scope>
</reference>
<comment type="caution">
    <text evidence="1">The sequence shown here is derived from an EMBL/GenBank/DDBJ whole genome shotgun (WGS) entry which is preliminary data.</text>
</comment>
<evidence type="ECO:0000313" key="1">
    <source>
        <dbReference type="EMBL" id="GCB64018.1"/>
    </source>
</evidence>
<dbReference type="InterPro" id="IPR027993">
    <property type="entry name" value="DUF4495"/>
</dbReference>
<protein>
    <recommendedName>
        <fullName evidence="3">KIAA0825</fullName>
    </recommendedName>
</protein>
<dbReference type="STRING" id="75743.A0A401NT01"/>
<name>A0A401NT01_SCYTO</name>
<evidence type="ECO:0000313" key="2">
    <source>
        <dbReference type="Proteomes" id="UP000288216"/>
    </source>
</evidence>
<dbReference type="OrthoDB" id="10007406at2759"/>
<organism evidence="1 2">
    <name type="scientific">Scyliorhinus torazame</name>
    <name type="common">Cloudy catshark</name>
    <name type="synonym">Catulus torazame</name>
    <dbReference type="NCBI Taxonomy" id="75743"/>
    <lineage>
        <taxon>Eukaryota</taxon>
        <taxon>Metazoa</taxon>
        <taxon>Chordata</taxon>
        <taxon>Craniata</taxon>
        <taxon>Vertebrata</taxon>
        <taxon>Chondrichthyes</taxon>
        <taxon>Elasmobranchii</taxon>
        <taxon>Galeomorphii</taxon>
        <taxon>Galeoidea</taxon>
        <taxon>Carcharhiniformes</taxon>
        <taxon>Scyliorhinidae</taxon>
        <taxon>Scyliorhinus</taxon>
    </lineage>
</organism>
<dbReference type="Proteomes" id="UP000288216">
    <property type="component" value="Unassembled WGS sequence"/>
</dbReference>
<dbReference type="OMA" id="WEMKKDE"/>